<evidence type="ECO:0000313" key="10">
    <source>
        <dbReference type="EMBL" id="CBY30969.1"/>
    </source>
</evidence>
<evidence type="ECO:0000256" key="1">
    <source>
        <dbReference type="ARBA" id="ARBA00000798"/>
    </source>
</evidence>
<reference evidence="10" key="1">
    <citation type="journal article" date="2010" name="Science">
        <title>Plasticity of animal genome architecture unmasked by rapid evolution of a pelagic tunicate.</title>
        <authorList>
            <person name="Denoeud F."/>
            <person name="Henriet S."/>
            <person name="Mungpakdee S."/>
            <person name="Aury J.M."/>
            <person name="Da Silva C."/>
            <person name="Brinkmann H."/>
            <person name="Mikhaleva J."/>
            <person name="Olsen L.C."/>
            <person name="Jubin C."/>
            <person name="Canestro C."/>
            <person name="Bouquet J.M."/>
            <person name="Danks G."/>
            <person name="Poulain J."/>
            <person name="Campsteijn C."/>
            <person name="Adamski M."/>
            <person name="Cross I."/>
            <person name="Yadetie F."/>
            <person name="Muffato M."/>
            <person name="Louis A."/>
            <person name="Butcher S."/>
            <person name="Tsagkogeorga G."/>
            <person name="Konrad A."/>
            <person name="Singh S."/>
            <person name="Jensen M.F."/>
            <person name="Cong E.H."/>
            <person name="Eikeseth-Otteraa H."/>
            <person name="Noel B."/>
            <person name="Anthouard V."/>
            <person name="Porcel B.M."/>
            <person name="Kachouri-Lafond R."/>
            <person name="Nishino A."/>
            <person name="Ugolini M."/>
            <person name="Chourrout P."/>
            <person name="Nishida H."/>
            <person name="Aasland R."/>
            <person name="Huzurbazar S."/>
            <person name="Westhof E."/>
            <person name="Delsuc F."/>
            <person name="Lehrach H."/>
            <person name="Reinhardt R."/>
            <person name="Weissenbach J."/>
            <person name="Roy S.W."/>
            <person name="Artiguenave F."/>
            <person name="Postlethwait J.H."/>
            <person name="Manak J.R."/>
            <person name="Thompson E.M."/>
            <person name="Jaillon O."/>
            <person name="Du Pasquier L."/>
            <person name="Boudinot P."/>
            <person name="Liberles D.A."/>
            <person name="Volff J.N."/>
            <person name="Philippe H."/>
            <person name="Lenhard B."/>
            <person name="Roest Crollius H."/>
            <person name="Wincker P."/>
            <person name="Chourrout D."/>
        </authorList>
    </citation>
    <scope>NUCLEOTIDE SEQUENCE [LARGE SCALE GENOMIC DNA]</scope>
</reference>
<evidence type="ECO:0000256" key="4">
    <source>
        <dbReference type="ARBA" id="ARBA00022737"/>
    </source>
</evidence>
<keyword evidence="8" id="KW-0443">Lipid metabolism</keyword>
<dbReference type="InterPro" id="IPR003690">
    <property type="entry name" value="MTERF"/>
</dbReference>
<dbReference type="Gene3D" id="3.30.870.10">
    <property type="entry name" value="Endonuclease Chain A"/>
    <property type="match status" value="2"/>
</dbReference>
<dbReference type="PANTHER" id="PTHR18896:SF76">
    <property type="entry name" value="PHOSPHOLIPASE"/>
    <property type="match status" value="1"/>
</dbReference>
<proteinExistence type="inferred from homology"/>
<dbReference type="GO" id="GO:0004630">
    <property type="term" value="F:phospholipase D activity"/>
    <property type="evidence" value="ECO:0007669"/>
    <property type="project" value="UniProtKB-EC"/>
</dbReference>
<dbReference type="Pfam" id="PF02536">
    <property type="entry name" value="mTERF"/>
    <property type="match status" value="1"/>
</dbReference>
<evidence type="ECO:0000256" key="5">
    <source>
        <dbReference type="ARBA" id="ARBA00022801"/>
    </source>
</evidence>
<evidence type="ECO:0000256" key="8">
    <source>
        <dbReference type="ARBA" id="ARBA00023098"/>
    </source>
</evidence>
<feature type="non-terminal residue" evidence="10">
    <location>
        <position position="862"/>
    </location>
</feature>
<evidence type="ECO:0000259" key="9">
    <source>
        <dbReference type="PROSITE" id="PS50035"/>
    </source>
</evidence>
<keyword evidence="5" id="KW-0378">Hydrolase</keyword>
<accession>E4Y5R9</accession>
<sequence>MIRKAVRGSCARISCRPQSVTVNKGWFRPKVQIERVDLERYFIIVEDPSHVVWQKLTEISVIEDRYQIFDQNGVDRNIFGDVVSRFPEILEYSLENIDNHLKFWSEMFQNSSDCSFHLKSYPEACFHLDNAAYLTRRNEMLKFLFSNFGINQKMSIRLILAYPKFFNNEVSQIATKVEMLKNLYLSMGGKNFKVFGRSQLAQNVLILEKPETMSDFIDLMTKTGLSSEETLKIISKMAGVLPDLALENVEKTMQLLREELKLENSSEMKKICLEVAGFTWNKRYITFYADFFVLMELDDLENWEKENGPNKDMLADYIFLPDVNFSWKRMSEMEIMVTNRSRECTIRVKQKEHCSVILQHLCALKYLAMNNLNGCSSPIKQPISESEAKSPKLFKKNRTPFSSSFPVRPHTPAKWYICGDAYMSNLADSIEAASERVFLADWQISPMIYLKRNYEGTYWRLDQVLKRAANRGVRIYILVYQDPTALGLKNYEATKYLREKCLWKKHANLFTLTHPTLDGPNKWSHHEKLAVIDDKIAFIGGLDLSMGRWDVHGKYFMFDPERRTFKGFDYWSQFNSKPNQNLIDCNYEKGENFFRTNCRFDENKDYLDRMTEMRTPWHDIAARLQGEAAFDVSLHFIERWNMTSHTAYQSAVKINLPVFRKIPRQIDEVNTSCQIIRSAAAWSAGLRSTERTIYDNYKALIESAERFIFIENQFFVTTTGDYKLDDSLPQNQIALFLCDRIIKAFKKGEQFRVYIVIPCIPGSGGSLEENTAAGQEILLHITYESICRHENSIYEYLKRCEPTIEVEDFIYFASYRTHEEFNGGIHQAVVYPHSKLMIVDDRFTIIGSANINDRSLLGDRDS</sequence>
<evidence type="ECO:0000256" key="2">
    <source>
        <dbReference type="ARBA" id="ARBA00007692"/>
    </source>
</evidence>
<dbReference type="Proteomes" id="UP000011014">
    <property type="component" value="Unassembled WGS sequence"/>
</dbReference>
<dbReference type="AlphaFoldDB" id="E4Y5R9"/>
<dbReference type="InterPro" id="IPR001736">
    <property type="entry name" value="PLipase_D/transphosphatidylase"/>
</dbReference>
<dbReference type="CDD" id="cd09141">
    <property type="entry name" value="PLDc_vPLD1_2_yPLD_like_2"/>
    <property type="match status" value="1"/>
</dbReference>
<dbReference type="GO" id="GO:0009395">
    <property type="term" value="P:phospholipid catabolic process"/>
    <property type="evidence" value="ECO:0007669"/>
    <property type="project" value="TreeGrafter"/>
</dbReference>
<feature type="domain" description="PLD phosphodiesterase" evidence="9">
    <location>
        <begin position="833"/>
        <end position="855"/>
    </location>
</feature>
<evidence type="ECO:0000256" key="3">
    <source>
        <dbReference type="ARBA" id="ARBA00012027"/>
    </source>
</evidence>
<comment type="similarity">
    <text evidence="2">Belongs to the mTERF family.</text>
</comment>
<dbReference type="SUPFAM" id="SSF56024">
    <property type="entry name" value="Phospholipase D/nuclease"/>
    <property type="match status" value="2"/>
</dbReference>
<gene>
    <name evidence="10" type="ORF">GSOID_T00018916001</name>
</gene>
<dbReference type="Gene3D" id="1.25.70.10">
    <property type="entry name" value="Transcription termination factor 3, mitochondrial"/>
    <property type="match status" value="1"/>
</dbReference>
<dbReference type="SMART" id="SM00155">
    <property type="entry name" value="PLDc"/>
    <property type="match status" value="2"/>
</dbReference>
<dbReference type="InterPro" id="IPR038538">
    <property type="entry name" value="MTERF_sf"/>
</dbReference>
<protein>
    <recommendedName>
        <fullName evidence="3">phospholipase D</fullName>
        <ecNumber evidence="3">3.1.4.4</ecNumber>
    </recommendedName>
</protein>
<keyword evidence="6" id="KW-0809">Transit peptide</keyword>
<keyword evidence="4" id="KW-0677">Repeat</keyword>
<dbReference type="GO" id="GO:0003676">
    <property type="term" value="F:nucleic acid binding"/>
    <property type="evidence" value="ECO:0007669"/>
    <property type="project" value="InterPro"/>
</dbReference>
<dbReference type="PANTHER" id="PTHR18896">
    <property type="entry name" value="PHOSPHOLIPASE D"/>
    <property type="match status" value="1"/>
</dbReference>
<name>E4Y5R9_OIKDI</name>
<feature type="domain" description="PLD phosphodiesterase" evidence="9">
    <location>
        <begin position="521"/>
        <end position="548"/>
    </location>
</feature>
<dbReference type="PROSITE" id="PS50035">
    <property type="entry name" value="PLD"/>
    <property type="match status" value="2"/>
</dbReference>
<dbReference type="EC" id="3.1.4.4" evidence="3"/>
<evidence type="ECO:0000256" key="6">
    <source>
        <dbReference type="ARBA" id="ARBA00022946"/>
    </source>
</evidence>
<organism evidence="10">
    <name type="scientific">Oikopleura dioica</name>
    <name type="common">Tunicate</name>
    <dbReference type="NCBI Taxonomy" id="34765"/>
    <lineage>
        <taxon>Eukaryota</taxon>
        <taxon>Metazoa</taxon>
        <taxon>Chordata</taxon>
        <taxon>Tunicata</taxon>
        <taxon>Appendicularia</taxon>
        <taxon>Copelata</taxon>
        <taxon>Oikopleuridae</taxon>
        <taxon>Oikopleura</taxon>
    </lineage>
</organism>
<dbReference type="SMART" id="SM00733">
    <property type="entry name" value="Mterf"/>
    <property type="match status" value="2"/>
</dbReference>
<evidence type="ECO:0000256" key="7">
    <source>
        <dbReference type="ARBA" id="ARBA00022963"/>
    </source>
</evidence>
<dbReference type="EMBL" id="FN654289">
    <property type="protein sequence ID" value="CBY30969.1"/>
    <property type="molecule type" value="Genomic_DNA"/>
</dbReference>
<dbReference type="Pfam" id="PF00614">
    <property type="entry name" value="PLDc"/>
    <property type="match status" value="2"/>
</dbReference>
<comment type="catalytic activity">
    <reaction evidence="1">
        <text>a 1,2-diacyl-sn-glycero-3-phosphocholine + H2O = a 1,2-diacyl-sn-glycero-3-phosphate + choline + H(+)</text>
        <dbReference type="Rhea" id="RHEA:14445"/>
        <dbReference type="ChEBI" id="CHEBI:15354"/>
        <dbReference type="ChEBI" id="CHEBI:15377"/>
        <dbReference type="ChEBI" id="CHEBI:15378"/>
        <dbReference type="ChEBI" id="CHEBI:57643"/>
        <dbReference type="ChEBI" id="CHEBI:58608"/>
        <dbReference type="EC" id="3.1.4.4"/>
    </reaction>
</comment>
<dbReference type="InterPro" id="IPR015679">
    <property type="entry name" value="PLipase_D_fam"/>
</dbReference>
<keyword evidence="7" id="KW-0442">Lipid degradation</keyword>